<dbReference type="InterPro" id="IPR012341">
    <property type="entry name" value="6hp_glycosidase-like_sf"/>
</dbReference>
<evidence type="ECO:0000313" key="4">
    <source>
        <dbReference type="Proteomes" id="UP000482155"/>
    </source>
</evidence>
<dbReference type="Pfam" id="PF19291">
    <property type="entry name" value="TREH_N"/>
    <property type="match status" value="1"/>
</dbReference>
<comment type="caution">
    <text evidence="3">The sequence shown here is derived from an EMBL/GenBank/DDBJ whole genome shotgun (WGS) entry which is preliminary data.</text>
</comment>
<reference evidence="3 4" key="1">
    <citation type="submission" date="2020-02" db="EMBL/GenBank/DDBJ databases">
        <authorList>
            <person name="Kim M.K."/>
        </authorList>
    </citation>
    <scope>NUCLEOTIDE SEQUENCE [LARGE SCALE GENOMIC DNA]</scope>
    <source>
        <strain evidence="3 4">17J57-3</strain>
    </source>
</reference>
<dbReference type="Proteomes" id="UP000482155">
    <property type="component" value="Unassembled WGS sequence"/>
</dbReference>
<keyword evidence="4" id="KW-1185">Reference proteome</keyword>
<dbReference type="PANTHER" id="PTHR31616:SF0">
    <property type="entry name" value="GLUCAN 1,4-ALPHA-GLUCOSIDASE"/>
    <property type="match status" value="1"/>
</dbReference>
<dbReference type="InterPro" id="IPR045582">
    <property type="entry name" value="Trehalase-like_N"/>
</dbReference>
<dbReference type="AlphaFoldDB" id="A0A6B3SNH3"/>
<dbReference type="Gene3D" id="1.50.10.10">
    <property type="match status" value="1"/>
</dbReference>
<sequence length="597" mass="67724">MSSLELGLIGNSRTCALIDRQASIVWWCYPYFDGDPICCSLLQNEEQAQRHGQVAVQLEGATSSEQYYERNSAILVTRFRDEAGNGIEVLDFAPRFHQHGRTFAPAMLVRIVRRLSGRPRIMLKVRPAIDYGTERASIRCGANHISYHGSGQSLRLTTDASISSVMDERPFFLHESITLLMGPDETVDGSAHDVGRSFYEKTLSYWHHWVRNLHIPFEWQDVVIRAAITLKLNAFEDTGAIVAAVTTSIPEAPNSQRNWDYRFCWLRDAYFVVNALNSLGATTTMEHYLDYILNIIADTRDAPLQPVYGIRREAELHESVAPALAGYRGMGPVRVGNLAYFQVQNDVFGEAILASTQAFFDTRLERPAGKHMFADLERLGEQAIRSYNVPDAGLWELRGTKRVHTFSSMMCWAACHRLGCIARKLGLTDREQYWFGHAETIHREICDKAWNPELGSFVATFGGDQLDASLLLMAEFQFLDANDPRFAATVETIEKHLRRGEFLLRYDEEDDFGRPETAFLVCTLWWILALAQMGHKERAREQFAHVLTKCNHLGLLSEDVATDTGEQWGNFPQTYSMVGLIQCAARLSIRWDKAYNS</sequence>
<name>A0A6B3SNH3_9BURK</name>
<proteinExistence type="predicted"/>
<dbReference type="SUPFAM" id="SSF48208">
    <property type="entry name" value="Six-hairpin glycosidases"/>
    <property type="match status" value="1"/>
</dbReference>
<protein>
    <submittedName>
        <fullName evidence="3">Glycoside hydrolase family 15 protein</fullName>
    </submittedName>
</protein>
<evidence type="ECO:0000313" key="3">
    <source>
        <dbReference type="EMBL" id="NEX62303.1"/>
    </source>
</evidence>
<organism evidence="3 4">
    <name type="scientific">Noviherbaspirillum galbum</name>
    <dbReference type="NCBI Taxonomy" id="2709383"/>
    <lineage>
        <taxon>Bacteria</taxon>
        <taxon>Pseudomonadati</taxon>
        <taxon>Pseudomonadota</taxon>
        <taxon>Betaproteobacteria</taxon>
        <taxon>Burkholderiales</taxon>
        <taxon>Oxalobacteraceae</taxon>
        <taxon>Noviherbaspirillum</taxon>
    </lineage>
</organism>
<dbReference type="RefSeq" id="WP_163964402.1">
    <property type="nucleotide sequence ID" value="NZ_JAAIVB010000047.1"/>
</dbReference>
<dbReference type="Pfam" id="PF00723">
    <property type="entry name" value="Glyco_hydro_15"/>
    <property type="match status" value="1"/>
</dbReference>
<dbReference type="PANTHER" id="PTHR31616">
    <property type="entry name" value="TREHALASE"/>
    <property type="match status" value="1"/>
</dbReference>
<accession>A0A6B3SNH3</accession>
<keyword evidence="3" id="KW-0378">Hydrolase</keyword>
<gene>
    <name evidence="3" type="ORF">G3574_14535</name>
</gene>
<feature type="domain" description="Trehalase-like N-terminal" evidence="2">
    <location>
        <begin position="6"/>
        <end position="157"/>
    </location>
</feature>
<dbReference type="GO" id="GO:0004553">
    <property type="term" value="F:hydrolase activity, hydrolyzing O-glycosyl compounds"/>
    <property type="evidence" value="ECO:0007669"/>
    <property type="project" value="TreeGrafter"/>
</dbReference>
<feature type="domain" description="GH15-like" evidence="1">
    <location>
        <begin position="221"/>
        <end position="584"/>
    </location>
</feature>
<evidence type="ECO:0000259" key="2">
    <source>
        <dbReference type="Pfam" id="PF19291"/>
    </source>
</evidence>
<dbReference type="InterPro" id="IPR008928">
    <property type="entry name" value="6-hairpin_glycosidase_sf"/>
</dbReference>
<dbReference type="EMBL" id="JAAIVB010000047">
    <property type="protein sequence ID" value="NEX62303.1"/>
    <property type="molecule type" value="Genomic_DNA"/>
</dbReference>
<dbReference type="GO" id="GO:0005975">
    <property type="term" value="P:carbohydrate metabolic process"/>
    <property type="evidence" value="ECO:0007669"/>
    <property type="project" value="InterPro"/>
</dbReference>
<evidence type="ECO:0000259" key="1">
    <source>
        <dbReference type="Pfam" id="PF00723"/>
    </source>
</evidence>
<dbReference type="InterPro" id="IPR011613">
    <property type="entry name" value="GH15-like"/>
</dbReference>